<evidence type="ECO:0000313" key="1">
    <source>
        <dbReference type="EMBL" id="KAF2123901.1"/>
    </source>
</evidence>
<evidence type="ECO:0000313" key="2">
    <source>
        <dbReference type="Proteomes" id="UP000799771"/>
    </source>
</evidence>
<dbReference type="GeneID" id="54402538"/>
<dbReference type="RefSeq" id="XP_033518294.1">
    <property type="nucleotide sequence ID" value="XM_033662106.1"/>
</dbReference>
<reference evidence="1" key="1">
    <citation type="journal article" date="2020" name="Stud. Mycol.">
        <title>101 Dothideomycetes genomes: a test case for predicting lifestyles and emergence of pathogens.</title>
        <authorList>
            <person name="Haridas S."/>
            <person name="Albert R."/>
            <person name="Binder M."/>
            <person name="Bloem J."/>
            <person name="Labutti K."/>
            <person name="Salamov A."/>
            <person name="Andreopoulos B."/>
            <person name="Baker S."/>
            <person name="Barry K."/>
            <person name="Bills G."/>
            <person name="Bluhm B."/>
            <person name="Cannon C."/>
            <person name="Castanera R."/>
            <person name="Culley D."/>
            <person name="Daum C."/>
            <person name="Ezra D."/>
            <person name="Gonzalez J."/>
            <person name="Henrissat B."/>
            <person name="Kuo A."/>
            <person name="Liang C."/>
            <person name="Lipzen A."/>
            <person name="Lutzoni F."/>
            <person name="Magnuson J."/>
            <person name="Mondo S."/>
            <person name="Nolan M."/>
            <person name="Ohm R."/>
            <person name="Pangilinan J."/>
            <person name="Park H.-J."/>
            <person name="Ramirez L."/>
            <person name="Alfaro M."/>
            <person name="Sun H."/>
            <person name="Tritt A."/>
            <person name="Yoshinaga Y."/>
            <person name="Zwiers L.-H."/>
            <person name="Turgeon B."/>
            <person name="Goodwin S."/>
            <person name="Spatafora J."/>
            <person name="Crous P."/>
            <person name="Grigoriev I."/>
        </authorList>
    </citation>
    <scope>NUCLEOTIDE SEQUENCE</scope>
    <source>
        <strain evidence="1">CBS 119687</strain>
    </source>
</reference>
<protein>
    <submittedName>
        <fullName evidence="1">Uncharacterized protein</fullName>
    </submittedName>
</protein>
<dbReference type="AlphaFoldDB" id="A0A6A5ZZY9"/>
<dbReference type="EMBL" id="ML977521">
    <property type="protein sequence ID" value="KAF2123901.1"/>
    <property type="molecule type" value="Genomic_DNA"/>
</dbReference>
<accession>A0A6A5ZZY9</accession>
<gene>
    <name evidence="1" type="ORF">P153DRAFT_140922</name>
</gene>
<keyword evidence="2" id="KW-1185">Reference proteome</keyword>
<dbReference type="Proteomes" id="UP000799771">
    <property type="component" value="Unassembled WGS sequence"/>
</dbReference>
<dbReference type="OrthoDB" id="5374864at2759"/>
<name>A0A6A5ZZY9_9PLEO</name>
<sequence length="331" mass="36808">MSQSKLIVSIDSIILSHAAPTDCLVLSREVNKSFSTAFAVGQLTAGSLKGPQLLSQNIFTWTNEFQITAWKSYEDGPFAAAVCNSVQIEFQQTTRFIDCAFEPAKPSETQDWTNPPQKTFAIENLEPYFRVGVSQRARPEGLFFPIYTSPDADSLQVRTEIYISDKFALFWLKSPVEAGNAILLPDKSKVHTVIVLGNRPQHVRYGYITPDKPGADEVPGWFQEPVPRILLSISPATLVKTTFQLEIDIDDSILKMGATDKLLCARKVDGMFSSVFDGYSIAPNKGEKQLLSKNSFQWSAERIDTSDHALQPQSESSTFLCGTTRPLRKLS</sequence>
<proteinExistence type="predicted"/>
<organism evidence="1 2">
    <name type="scientific">Dothidotthia symphoricarpi CBS 119687</name>
    <dbReference type="NCBI Taxonomy" id="1392245"/>
    <lineage>
        <taxon>Eukaryota</taxon>
        <taxon>Fungi</taxon>
        <taxon>Dikarya</taxon>
        <taxon>Ascomycota</taxon>
        <taxon>Pezizomycotina</taxon>
        <taxon>Dothideomycetes</taxon>
        <taxon>Pleosporomycetidae</taxon>
        <taxon>Pleosporales</taxon>
        <taxon>Dothidotthiaceae</taxon>
        <taxon>Dothidotthia</taxon>
    </lineage>
</organism>